<evidence type="ECO:0000313" key="1">
    <source>
        <dbReference type="EMBL" id="JAH29551.1"/>
    </source>
</evidence>
<dbReference type="EMBL" id="GBXM01079026">
    <property type="protein sequence ID" value="JAH29551.1"/>
    <property type="molecule type" value="Transcribed_RNA"/>
</dbReference>
<organism evidence="1">
    <name type="scientific">Anguilla anguilla</name>
    <name type="common">European freshwater eel</name>
    <name type="synonym">Muraena anguilla</name>
    <dbReference type="NCBI Taxonomy" id="7936"/>
    <lineage>
        <taxon>Eukaryota</taxon>
        <taxon>Metazoa</taxon>
        <taxon>Chordata</taxon>
        <taxon>Craniata</taxon>
        <taxon>Vertebrata</taxon>
        <taxon>Euteleostomi</taxon>
        <taxon>Actinopterygii</taxon>
        <taxon>Neopterygii</taxon>
        <taxon>Teleostei</taxon>
        <taxon>Anguilliformes</taxon>
        <taxon>Anguillidae</taxon>
        <taxon>Anguilla</taxon>
    </lineage>
</organism>
<proteinExistence type="predicted"/>
<reference evidence="1" key="1">
    <citation type="submission" date="2014-11" db="EMBL/GenBank/DDBJ databases">
        <authorList>
            <person name="Amaro Gonzalez C."/>
        </authorList>
    </citation>
    <scope>NUCLEOTIDE SEQUENCE</scope>
</reference>
<dbReference type="AlphaFoldDB" id="A0A0E9RK68"/>
<accession>A0A0E9RK68</accession>
<reference evidence="1" key="2">
    <citation type="journal article" date="2015" name="Fish Shellfish Immunol.">
        <title>Early steps in the European eel (Anguilla anguilla)-Vibrio vulnificus interaction in the gills: Role of the RtxA13 toxin.</title>
        <authorList>
            <person name="Callol A."/>
            <person name="Pajuelo D."/>
            <person name="Ebbesson L."/>
            <person name="Teles M."/>
            <person name="MacKenzie S."/>
            <person name="Amaro C."/>
        </authorList>
    </citation>
    <scope>NUCLEOTIDE SEQUENCE</scope>
</reference>
<sequence length="44" mass="4571">MRLTCCTSNCLFSSFPDSPLELSVSGCKADSQSGHVLLPTLAGP</sequence>
<name>A0A0E9RK68_ANGAN</name>
<protein>
    <submittedName>
        <fullName evidence="1">Uncharacterized protein</fullName>
    </submittedName>
</protein>